<keyword evidence="3" id="KW-1185">Reference proteome</keyword>
<evidence type="ECO:0000259" key="1">
    <source>
        <dbReference type="Pfam" id="PF12680"/>
    </source>
</evidence>
<dbReference type="Proteomes" id="UP001519328">
    <property type="component" value="Unassembled WGS sequence"/>
</dbReference>
<organism evidence="2 3">
    <name type="scientific">Virgibacillus litoralis</name>
    <dbReference type="NCBI Taxonomy" id="578221"/>
    <lineage>
        <taxon>Bacteria</taxon>
        <taxon>Bacillati</taxon>
        <taxon>Bacillota</taxon>
        <taxon>Bacilli</taxon>
        <taxon>Bacillales</taxon>
        <taxon>Bacillaceae</taxon>
        <taxon>Virgibacillus</taxon>
    </lineage>
</organism>
<feature type="domain" description="SnoaL-like" evidence="1">
    <location>
        <begin position="10"/>
        <end position="102"/>
    </location>
</feature>
<dbReference type="InterPro" id="IPR032710">
    <property type="entry name" value="NTF2-like_dom_sf"/>
</dbReference>
<name>A0ABS4HAG9_9BACI</name>
<sequence length="121" mass="13600">MTTKKGKFLEEFNEAFLKADMDYVVANVTDDIKWTVVGESPIQGKSDFAKAFEMMEPGGTQELKISNIITHGITAAVDGTVRVVDESGGVKLYAFCDIYRFNKFKEPKIKELTSYVMEVKE</sequence>
<dbReference type="RefSeq" id="WP_209479070.1">
    <property type="nucleotide sequence ID" value="NZ_JAGGKK010000001.1"/>
</dbReference>
<comment type="caution">
    <text evidence="2">The sequence shown here is derived from an EMBL/GenBank/DDBJ whole genome shotgun (WGS) entry which is preliminary data.</text>
</comment>
<gene>
    <name evidence="2" type="ORF">J2Z82_000370</name>
</gene>
<dbReference type="Gene3D" id="3.10.450.50">
    <property type="match status" value="1"/>
</dbReference>
<dbReference type="Pfam" id="PF12680">
    <property type="entry name" value="SnoaL_2"/>
    <property type="match status" value="1"/>
</dbReference>
<evidence type="ECO:0000313" key="3">
    <source>
        <dbReference type="Proteomes" id="UP001519328"/>
    </source>
</evidence>
<accession>A0ABS4HAG9</accession>
<reference evidence="2 3" key="1">
    <citation type="submission" date="2021-03" db="EMBL/GenBank/DDBJ databases">
        <title>Genomic Encyclopedia of Type Strains, Phase IV (KMG-IV): sequencing the most valuable type-strain genomes for metagenomic binning, comparative biology and taxonomic classification.</title>
        <authorList>
            <person name="Goeker M."/>
        </authorList>
    </citation>
    <scope>NUCLEOTIDE SEQUENCE [LARGE SCALE GENOMIC DNA]</scope>
    <source>
        <strain evidence="2 3">DSM 21085</strain>
    </source>
</reference>
<dbReference type="InterPro" id="IPR037401">
    <property type="entry name" value="SnoaL-like"/>
</dbReference>
<proteinExistence type="predicted"/>
<protein>
    <recommendedName>
        <fullName evidence="1">SnoaL-like domain-containing protein</fullName>
    </recommendedName>
</protein>
<dbReference type="SUPFAM" id="SSF54427">
    <property type="entry name" value="NTF2-like"/>
    <property type="match status" value="1"/>
</dbReference>
<dbReference type="EMBL" id="JAGGKK010000001">
    <property type="protein sequence ID" value="MBP1947447.1"/>
    <property type="molecule type" value="Genomic_DNA"/>
</dbReference>
<evidence type="ECO:0000313" key="2">
    <source>
        <dbReference type="EMBL" id="MBP1947447.1"/>
    </source>
</evidence>